<feature type="chain" id="PRO_5045872981" evidence="1">
    <location>
        <begin position="25"/>
        <end position="157"/>
    </location>
</feature>
<organism evidence="3 4">
    <name type="scientific">Roseibium litorale</name>
    <dbReference type="NCBI Taxonomy" id="2803841"/>
    <lineage>
        <taxon>Bacteria</taxon>
        <taxon>Pseudomonadati</taxon>
        <taxon>Pseudomonadota</taxon>
        <taxon>Alphaproteobacteria</taxon>
        <taxon>Hyphomicrobiales</taxon>
        <taxon>Stappiaceae</taxon>
        <taxon>Roseibium</taxon>
    </lineage>
</organism>
<evidence type="ECO:0000313" key="3">
    <source>
        <dbReference type="EMBL" id="MBD8893986.1"/>
    </source>
</evidence>
<feature type="domain" description="YHS" evidence="2">
    <location>
        <begin position="62"/>
        <end position="90"/>
    </location>
</feature>
<keyword evidence="4" id="KW-1185">Reference proteome</keyword>
<reference evidence="3 4" key="2">
    <citation type="journal article" date="2021" name="Int. J. Syst. Evol. Microbiol.">
        <title>Roseibium litorale sp. nov., isolated from a tidal flat sediment and proposal for the reclassification of Labrenzia polysiphoniae as Roseibium polysiphoniae comb. nov.</title>
        <authorList>
            <person name="Liu Y."/>
            <person name="Pei T."/>
            <person name="Du J."/>
            <person name="Chao M."/>
            <person name="Deng M.R."/>
            <person name="Zhu H."/>
        </authorList>
    </citation>
    <scope>NUCLEOTIDE SEQUENCE [LARGE SCALE GENOMIC DNA]</scope>
    <source>
        <strain evidence="3 4">4C16A</strain>
    </source>
</reference>
<name>A0ABR9CSX5_9HYPH</name>
<proteinExistence type="predicted"/>
<accession>A0ABR9CSX5</accession>
<protein>
    <submittedName>
        <fullName evidence="3">YHS domain-containing protein</fullName>
    </submittedName>
</protein>
<sequence length="157" mass="16992">MLSYVKSILAGSIVAVTLATSALAAGVDVNATTTGLALRGYDPVSYFKAGEPQAGDINITAEYKGATYRFASEDNKKAFEADPAHFAPQYGGFCAFGTAMGYKFDGDPKVWKIVDNKLYLNLSKAVSERWNEDVPGYVQTANEKWTGIEFKNPGELQ</sequence>
<feature type="signal peptide" evidence="1">
    <location>
        <begin position="1"/>
        <end position="24"/>
    </location>
</feature>
<dbReference type="Pfam" id="PF04945">
    <property type="entry name" value="YHS"/>
    <property type="match status" value="1"/>
</dbReference>
<reference evidence="4" key="1">
    <citation type="submission" date="2020-09" db="EMBL/GenBank/DDBJ databases">
        <title>The genome sequence of strain Labrenzia suaedae 4C16A.</title>
        <authorList>
            <person name="Liu Y."/>
        </authorList>
    </citation>
    <scope>NUCLEOTIDE SEQUENCE [LARGE SCALE GENOMIC DNA]</scope>
    <source>
        <strain evidence="4">4C16A</strain>
    </source>
</reference>
<comment type="caution">
    <text evidence="3">The sequence shown here is derived from an EMBL/GenBank/DDBJ whole genome shotgun (WGS) entry which is preliminary data.</text>
</comment>
<evidence type="ECO:0000259" key="2">
    <source>
        <dbReference type="Pfam" id="PF04945"/>
    </source>
</evidence>
<gene>
    <name evidence="3" type="ORF">IG616_20765</name>
</gene>
<dbReference type="EMBL" id="JACYXI010000018">
    <property type="protein sequence ID" value="MBD8893986.1"/>
    <property type="molecule type" value="Genomic_DNA"/>
</dbReference>
<dbReference type="NCBIfam" id="NF041384">
    <property type="entry name" value="YHS_seleno_dom"/>
    <property type="match status" value="1"/>
</dbReference>
<dbReference type="InterPro" id="IPR007029">
    <property type="entry name" value="YHS_dom"/>
</dbReference>
<evidence type="ECO:0000256" key="1">
    <source>
        <dbReference type="SAM" id="SignalP"/>
    </source>
</evidence>
<evidence type="ECO:0000313" key="4">
    <source>
        <dbReference type="Proteomes" id="UP000632063"/>
    </source>
</evidence>
<keyword evidence="1" id="KW-0732">Signal</keyword>
<dbReference type="RefSeq" id="WP_192150499.1">
    <property type="nucleotide sequence ID" value="NZ_JACYXI010000018.1"/>
</dbReference>
<dbReference type="Proteomes" id="UP000632063">
    <property type="component" value="Unassembled WGS sequence"/>
</dbReference>